<dbReference type="EMBL" id="JBBUTG010000024">
    <property type="protein sequence ID" value="MEK8034017.1"/>
    <property type="molecule type" value="Genomic_DNA"/>
</dbReference>
<keyword evidence="2" id="KW-1185">Reference proteome</keyword>
<evidence type="ECO:0000313" key="2">
    <source>
        <dbReference type="Proteomes" id="UP001371218"/>
    </source>
</evidence>
<protein>
    <submittedName>
        <fullName evidence="1">Uncharacterized protein</fullName>
    </submittedName>
</protein>
<organism evidence="1 2">
    <name type="scientific">Ideonella lacteola</name>
    <dbReference type="NCBI Taxonomy" id="2984193"/>
    <lineage>
        <taxon>Bacteria</taxon>
        <taxon>Pseudomonadati</taxon>
        <taxon>Pseudomonadota</taxon>
        <taxon>Betaproteobacteria</taxon>
        <taxon>Burkholderiales</taxon>
        <taxon>Sphaerotilaceae</taxon>
        <taxon>Ideonella</taxon>
    </lineage>
</organism>
<sequence>MRDSSHDHGDTEDGDLGFTWQRIKNGDVRVLHHGRLASTLRGRDAEDFLSESEGADAVALQQTMARITGNYKHGNERTAASHPRNRR</sequence>
<reference evidence="1 2" key="1">
    <citation type="submission" date="2024-04" db="EMBL/GenBank/DDBJ databases">
        <title>Novel species of the genus Ideonella isolated from streams.</title>
        <authorList>
            <person name="Lu H."/>
        </authorList>
    </citation>
    <scope>NUCLEOTIDE SEQUENCE [LARGE SCALE GENOMIC DNA]</scope>
    <source>
        <strain evidence="1 2">DXS29W</strain>
    </source>
</reference>
<gene>
    <name evidence="1" type="ORF">AACH06_24600</name>
</gene>
<dbReference type="Proteomes" id="UP001371218">
    <property type="component" value="Unassembled WGS sequence"/>
</dbReference>
<proteinExistence type="predicted"/>
<comment type="caution">
    <text evidence="1">The sequence shown here is derived from an EMBL/GenBank/DDBJ whole genome shotgun (WGS) entry which is preliminary data.</text>
</comment>
<evidence type="ECO:0000313" key="1">
    <source>
        <dbReference type="EMBL" id="MEK8034017.1"/>
    </source>
</evidence>
<dbReference type="RefSeq" id="WP_341428442.1">
    <property type="nucleotide sequence ID" value="NZ_JBBUTG010000024.1"/>
</dbReference>
<accession>A0ABU9BVM7</accession>
<name>A0ABU9BVM7_9BURK</name>